<dbReference type="Pfam" id="PF10049">
    <property type="entry name" value="DUF2283"/>
    <property type="match status" value="1"/>
</dbReference>
<gene>
    <name evidence="1" type="ORF">A3A79_00875</name>
</gene>
<proteinExistence type="predicted"/>
<dbReference type="PANTHER" id="PTHR37029">
    <property type="entry name" value="SSR1768 PROTEIN"/>
    <property type="match status" value="1"/>
</dbReference>
<accession>A0A1F6AGL9</accession>
<organism evidence="1 2">
    <name type="scientific">Candidatus Gottesmanbacteria bacterium RIFCSPLOWO2_01_FULL_43_11b</name>
    <dbReference type="NCBI Taxonomy" id="1798392"/>
    <lineage>
        <taxon>Bacteria</taxon>
        <taxon>Candidatus Gottesmaniibacteriota</taxon>
    </lineage>
</organism>
<name>A0A1F6AGL9_9BACT</name>
<sequence>MKMKYDDKVDAMYIEMAKGVYRRTRKISDAIFVDEDARGKVLGIEILDATKNIAAFDPQKPQFIVQTA</sequence>
<evidence type="ECO:0008006" key="3">
    <source>
        <dbReference type="Google" id="ProtNLM"/>
    </source>
</evidence>
<protein>
    <recommendedName>
        <fullName evidence="3">DUF2283 domain-containing protein</fullName>
    </recommendedName>
</protein>
<evidence type="ECO:0000313" key="1">
    <source>
        <dbReference type="EMBL" id="OGG23746.1"/>
    </source>
</evidence>
<dbReference type="EMBL" id="MFJV01000001">
    <property type="protein sequence ID" value="OGG23746.1"/>
    <property type="molecule type" value="Genomic_DNA"/>
</dbReference>
<evidence type="ECO:0000313" key="2">
    <source>
        <dbReference type="Proteomes" id="UP000178759"/>
    </source>
</evidence>
<dbReference type="Proteomes" id="UP000178759">
    <property type="component" value="Unassembled WGS sequence"/>
</dbReference>
<reference evidence="1 2" key="1">
    <citation type="journal article" date="2016" name="Nat. Commun.">
        <title>Thousands of microbial genomes shed light on interconnected biogeochemical processes in an aquifer system.</title>
        <authorList>
            <person name="Anantharaman K."/>
            <person name="Brown C.T."/>
            <person name="Hug L.A."/>
            <person name="Sharon I."/>
            <person name="Castelle C.J."/>
            <person name="Probst A.J."/>
            <person name="Thomas B.C."/>
            <person name="Singh A."/>
            <person name="Wilkins M.J."/>
            <person name="Karaoz U."/>
            <person name="Brodie E.L."/>
            <person name="Williams K.H."/>
            <person name="Hubbard S.S."/>
            <person name="Banfield J.F."/>
        </authorList>
    </citation>
    <scope>NUCLEOTIDE SEQUENCE [LARGE SCALE GENOMIC DNA]</scope>
</reference>
<comment type="caution">
    <text evidence="1">The sequence shown here is derived from an EMBL/GenBank/DDBJ whole genome shotgun (WGS) entry which is preliminary data.</text>
</comment>
<dbReference type="AlphaFoldDB" id="A0A1F6AGL9"/>
<dbReference type="InterPro" id="IPR019270">
    <property type="entry name" value="DUF2283"/>
</dbReference>
<dbReference type="PANTHER" id="PTHR37029:SF1">
    <property type="entry name" value="SSR1768 PROTEIN"/>
    <property type="match status" value="1"/>
</dbReference>